<reference evidence="4 5" key="1">
    <citation type="submission" date="2025-04" db="UniProtKB">
        <authorList>
            <consortium name="RefSeq"/>
        </authorList>
    </citation>
    <scope>IDENTIFICATION</scope>
</reference>
<dbReference type="GeneID" id="106073166"/>
<dbReference type="InterPro" id="IPR001223">
    <property type="entry name" value="Glyco_hydro18_cat"/>
</dbReference>
<name>A0A9W3ALU5_BIOGL</name>
<evidence type="ECO:0000259" key="2">
    <source>
        <dbReference type="PROSITE" id="PS51910"/>
    </source>
</evidence>
<dbReference type="Pfam" id="PF00704">
    <property type="entry name" value="Glyco_hydro_18"/>
    <property type="match status" value="1"/>
</dbReference>
<dbReference type="GO" id="GO:0005576">
    <property type="term" value="C:extracellular region"/>
    <property type="evidence" value="ECO:0007669"/>
    <property type="project" value="TreeGrafter"/>
</dbReference>
<accession>A0A9W3ALU5</accession>
<dbReference type="OrthoDB" id="76388at2759"/>
<keyword evidence="1" id="KW-0732">Signal</keyword>
<dbReference type="GO" id="GO:0006032">
    <property type="term" value="P:chitin catabolic process"/>
    <property type="evidence" value="ECO:0007669"/>
    <property type="project" value="TreeGrafter"/>
</dbReference>
<sequence>MKATNIIFFFITFVHLSSENCNIIMCNLKGKSLKQSRLTSADIDTTVCPYLTISFAEFDNDALVVDKQVSETFPWMWVAKAKNPNFKLVLCFYNAVGVEEFYDMYRTPEKRLKFIPLLVTYLRNNKFDGVQVELAVGYGLWSPLRYNIDRWADFMEDIQKAFTEEAKSSGKPKLLLFGHIDSRKEDYDPLYHVPRIYKYSDFVIVDAWPYYPLRIGPKYNISITNTHHTRIYSEHQGDFSNIDYNVKTILRKGGIKEKTVISLYLMAEFYRRVFGLGFPRYDWVKYDNYGAVGAIMSQGGNVTRVFDNCPIFMSDRTVIYYDDEISLTEKVKYIKTKGLAGFEISDMSADDFKGVFGRGKFPLMRAVNEECRKP</sequence>
<dbReference type="InterPro" id="IPR017853">
    <property type="entry name" value="GH"/>
</dbReference>
<dbReference type="GO" id="GO:0005975">
    <property type="term" value="P:carbohydrate metabolic process"/>
    <property type="evidence" value="ECO:0007669"/>
    <property type="project" value="InterPro"/>
</dbReference>
<evidence type="ECO:0000256" key="1">
    <source>
        <dbReference type="SAM" id="SignalP"/>
    </source>
</evidence>
<dbReference type="PANTHER" id="PTHR11177">
    <property type="entry name" value="CHITINASE"/>
    <property type="match status" value="1"/>
</dbReference>
<dbReference type="GO" id="GO:0004568">
    <property type="term" value="F:chitinase activity"/>
    <property type="evidence" value="ECO:0007669"/>
    <property type="project" value="TreeGrafter"/>
</dbReference>
<dbReference type="SMART" id="SM00636">
    <property type="entry name" value="Glyco_18"/>
    <property type="match status" value="1"/>
</dbReference>
<dbReference type="SUPFAM" id="SSF51445">
    <property type="entry name" value="(Trans)glycosidases"/>
    <property type="match status" value="1"/>
</dbReference>
<dbReference type="PANTHER" id="PTHR11177:SF390">
    <property type="entry name" value="CHITINASE 11"/>
    <property type="match status" value="1"/>
</dbReference>
<feature type="signal peptide" evidence="1">
    <location>
        <begin position="1"/>
        <end position="19"/>
    </location>
</feature>
<protein>
    <submittedName>
        <fullName evidence="4 5">Chitotriosidase-1-like isoform X1</fullName>
    </submittedName>
</protein>
<evidence type="ECO:0000313" key="3">
    <source>
        <dbReference type="Proteomes" id="UP001165740"/>
    </source>
</evidence>
<feature type="chain" id="PRO_5044702833" evidence="1">
    <location>
        <begin position="20"/>
        <end position="374"/>
    </location>
</feature>
<dbReference type="GO" id="GO:0008061">
    <property type="term" value="F:chitin binding"/>
    <property type="evidence" value="ECO:0007669"/>
    <property type="project" value="InterPro"/>
</dbReference>
<dbReference type="PROSITE" id="PS51910">
    <property type="entry name" value="GH18_2"/>
    <property type="match status" value="1"/>
</dbReference>
<gene>
    <name evidence="4 5" type="primary">LOC106073166</name>
</gene>
<dbReference type="RefSeq" id="XP_055888232.1">
    <property type="nucleotide sequence ID" value="XM_056032257.1"/>
</dbReference>
<dbReference type="Gene3D" id="3.20.20.80">
    <property type="entry name" value="Glycosidases"/>
    <property type="match status" value="2"/>
</dbReference>
<dbReference type="InterPro" id="IPR050314">
    <property type="entry name" value="Glycosyl_Hydrlase_18"/>
</dbReference>
<organism evidence="3 5">
    <name type="scientific">Biomphalaria glabrata</name>
    <name type="common">Bloodfluke planorb</name>
    <name type="synonym">Freshwater snail</name>
    <dbReference type="NCBI Taxonomy" id="6526"/>
    <lineage>
        <taxon>Eukaryota</taxon>
        <taxon>Metazoa</taxon>
        <taxon>Spiralia</taxon>
        <taxon>Lophotrochozoa</taxon>
        <taxon>Mollusca</taxon>
        <taxon>Gastropoda</taxon>
        <taxon>Heterobranchia</taxon>
        <taxon>Euthyneura</taxon>
        <taxon>Panpulmonata</taxon>
        <taxon>Hygrophila</taxon>
        <taxon>Lymnaeoidea</taxon>
        <taxon>Planorbidae</taxon>
        <taxon>Biomphalaria</taxon>
    </lineage>
</organism>
<dbReference type="RefSeq" id="XP_055888233.1">
    <property type="nucleotide sequence ID" value="XM_056032258.1"/>
</dbReference>
<dbReference type="InterPro" id="IPR011583">
    <property type="entry name" value="Chitinase_II/V-like_cat"/>
</dbReference>
<feature type="domain" description="GH18" evidence="2">
    <location>
        <begin position="22"/>
        <end position="374"/>
    </location>
</feature>
<keyword evidence="3" id="KW-1185">Reference proteome</keyword>
<evidence type="ECO:0000313" key="4">
    <source>
        <dbReference type="RefSeq" id="XP_055888232.1"/>
    </source>
</evidence>
<evidence type="ECO:0000313" key="5">
    <source>
        <dbReference type="RefSeq" id="XP_055888233.1"/>
    </source>
</evidence>
<dbReference type="Proteomes" id="UP001165740">
    <property type="component" value="Chromosome 6"/>
</dbReference>
<dbReference type="AlphaFoldDB" id="A0A9W3ALU5"/>
<proteinExistence type="predicted"/>